<feature type="region of interest" description="Disordered" evidence="1">
    <location>
        <begin position="388"/>
        <end position="408"/>
    </location>
</feature>
<dbReference type="EMBL" id="BSDZ01000078">
    <property type="protein sequence ID" value="GLI67678.1"/>
    <property type="molecule type" value="Genomic_DNA"/>
</dbReference>
<proteinExistence type="predicted"/>
<protein>
    <submittedName>
        <fullName evidence="2">Uncharacterized protein</fullName>
    </submittedName>
</protein>
<dbReference type="Proteomes" id="UP001165090">
    <property type="component" value="Unassembled WGS sequence"/>
</dbReference>
<sequence>MSSTSSSMQDMDNTITACDFPSVCASAVLYYPAQLHLQFNRDTAAVAAASTDGVQQGTLAQVQPLLASSCAVRPCLIGPVQVPSRCTVAALGTSSTCRPPRGQPMQHHGAPSKLRLQRCAEHFTKLTVVAPSITAPWRQPSLAQWSPRRCDTAAATEATGCLLAAAQAARPDAVAGPPRRVPSLPCRPPESGSEVGLGRPPGNLGGEITASAALSEKLLWWPPYSAGRGAHGDSGCWASSVSDSLLQLRADRSVGPLITAPPSPTRQWMLHFHTWWQPPRTLAASEGMACIAPSDVTASPWVSVSAREAAQKLCPEMTAVAGLAAMPWPGVPHGRSSPTAAGSSAGVAMPTFPDPDPNKACVQFDAAQGTPIWAAPLPTCSSLGDSCASPAQSSLSTPRSSSGTARQHARGALMHVEFCGEHCGADYGDALTGPHYRLSSPVALENGGPIRAHQGSTEAGGLGAGMKVLHPELPAGGRDRGGSGRLAIARSVPQLEEISVPMRVSGAGGKSGGSSRLRRAATGAPSFKCSPTQQHPLPGLHANGSSSGEDSGRPTAGPVLRSTSSPLSSFASSVGGARYVHNHNHSVNMRYLAAKAASKAAAVAT</sequence>
<evidence type="ECO:0000313" key="3">
    <source>
        <dbReference type="Proteomes" id="UP001165090"/>
    </source>
</evidence>
<gene>
    <name evidence="2" type="ORF">VaNZ11_011940</name>
</gene>
<comment type="caution">
    <text evidence="2">The sequence shown here is derived from an EMBL/GenBank/DDBJ whole genome shotgun (WGS) entry which is preliminary data.</text>
</comment>
<feature type="compositionally biased region" description="Low complexity" evidence="1">
    <location>
        <begin position="389"/>
        <end position="402"/>
    </location>
</feature>
<accession>A0ABQ5SDX2</accession>
<organism evidence="2 3">
    <name type="scientific">Volvox africanus</name>
    <dbReference type="NCBI Taxonomy" id="51714"/>
    <lineage>
        <taxon>Eukaryota</taxon>
        <taxon>Viridiplantae</taxon>
        <taxon>Chlorophyta</taxon>
        <taxon>core chlorophytes</taxon>
        <taxon>Chlorophyceae</taxon>
        <taxon>CS clade</taxon>
        <taxon>Chlamydomonadales</taxon>
        <taxon>Volvocaceae</taxon>
        <taxon>Volvox</taxon>
    </lineage>
</organism>
<feature type="non-terminal residue" evidence="2">
    <location>
        <position position="605"/>
    </location>
</feature>
<feature type="region of interest" description="Disordered" evidence="1">
    <location>
        <begin position="173"/>
        <end position="203"/>
    </location>
</feature>
<evidence type="ECO:0000256" key="1">
    <source>
        <dbReference type="SAM" id="MobiDB-lite"/>
    </source>
</evidence>
<reference evidence="2 3" key="1">
    <citation type="journal article" date="2023" name="IScience">
        <title>Expanded male sex-determining region conserved during the evolution of homothallism in the green alga Volvox.</title>
        <authorList>
            <person name="Yamamoto K."/>
            <person name="Matsuzaki R."/>
            <person name="Mahakham W."/>
            <person name="Heman W."/>
            <person name="Sekimoto H."/>
            <person name="Kawachi M."/>
            <person name="Minakuchi Y."/>
            <person name="Toyoda A."/>
            <person name="Nozaki H."/>
        </authorList>
    </citation>
    <scope>NUCLEOTIDE SEQUENCE [LARGE SCALE GENOMIC DNA]</scope>
    <source>
        <strain evidence="2 3">NIES-4468</strain>
    </source>
</reference>
<feature type="region of interest" description="Disordered" evidence="1">
    <location>
        <begin position="500"/>
        <end position="567"/>
    </location>
</feature>
<evidence type="ECO:0000313" key="2">
    <source>
        <dbReference type="EMBL" id="GLI67678.1"/>
    </source>
</evidence>
<name>A0ABQ5SDX2_9CHLO</name>
<keyword evidence="3" id="KW-1185">Reference proteome</keyword>